<reference evidence="2 3" key="1">
    <citation type="submission" date="2020-08" db="EMBL/GenBank/DDBJ databases">
        <title>The Agave Microbiome: Exploring the role of microbial communities in plant adaptations to desert environments.</title>
        <authorList>
            <person name="Partida-Martinez L.P."/>
        </authorList>
    </citation>
    <scope>NUCLEOTIDE SEQUENCE [LARGE SCALE GENOMIC DNA]</scope>
    <source>
        <strain evidence="2 3">AT3.2</strain>
    </source>
</reference>
<organism evidence="2 3">
    <name type="scientific">Massilia aurea</name>
    <dbReference type="NCBI Taxonomy" id="373040"/>
    <lineage>
        <taxon>Bacteria</taxon>
        <taxon>Pseudomonadati</taxon>
        <taxon>Pseudomonadota</taxon>
        <taxon>Betaproteobacteria</taxon>
        <taxon>Burkholderiales</taxon>
        <taxon>Oxalobacteraceae</taxon>
        <taxon>Telluria group</taxon>
        <taxon>Massilia</taxon>
    </lineage>
</organism>
<dbReference type="RefSeq" id="WP_183551699.1">
    <property type="nucleotide sequence ID" value="NZ_JACHBX010000001.1"/>
</dbReference>
<feature type="transmembrane region" description="Helical" evidence="1">
    <location>
        <begin position="44"/>
        <end position="65"/>
    </location>
</feature>
<name>A0A7X0CC75_9BURK</name>
<keyword evidence="1" id="KW-0472">Membrane</keyword>
<evidence type="ECO:0000256" key="1">
    <source>
        <dbReference type="SAM" id="Phobius"/>
    </source>
</evidence>
<dbReference type="Proteomes" id="UP000540787">
    <property type="component" value="Unassembled WGS sequence"/>
</dbReference>
<comment type="caution">
    <text evidence="2">The sequence shown here is derived from an EMBL/GenBank/DDBJ whole genome shotgun (WGS) entry which is preliminary data.</text>
</comment>
<proteinExistence type="predicted"/>
<keyword evidence="3" id="KW-1185">Reference proteome</keyword>
<evidence type="ECO:0000313" key="3">
    <source>
        <dbReference type="Proteomes" id="UP000540787"/>
    </source>
</evidence>
<evidence type="ECO:0000313" key="2">
    <source>
        <dbReference type="EMBL" id="MBB6132865.1"/>
    </source>
</evidence>
<keyword evidence="1" id="KW-0812">Transmembrane</keyword>
<gene>
    <name evidence="2" type="ORF">HD842_000976</name>
</gene>
<protein>
    <submittedName>
        <fullName evidence="2">Putative membrane protein</fullName>
    </submittedName>
</protein>
<dbReference type="AlphaFoldDB" id="A0A7X0CC75"/>
<accession>A0A7X0CC75</accession>
<sequence>MKVVLICATLFIFFSMLMNSARKRGKLGDNANRAVTGLATSMRIFVYGLLACVVILCCAMAWHMLGQQA</sequence>
<keyword evidence="1" id="KW-1133">Transmembrane helix</keyword>
<dbReference type="EMBL" id="JACHBX010000001">
    <property type="protein sequence ID" value="MBB6132865.1"/>
    <property type="molecule type" value="Genomic_DNA"/>
</dbReference>